<keyword evidence="3 6" id="KW-1133">Transmembrane helix</keyword>
<dbReference type="EMBL" id="WNWS01000299">
    <property type="protein sequence ID" value="KAE9971421.1"/>
    <property type="molecule type" value="Genomic_DNA"/>
</dbReference>
<feature type="chain" id="PRO_5034380072" evidence="7">
    <location>
        <begin position="17"/>
        <end position="260"/>
    </location>
</feature>
<keyword evidence="4 6" id="KW-0472">Membrane</keyword>
<feature type="region of interest" description="Disordered" evidence="5">
    <location>
        <begin position="116"/>
        <end position="141"/>
    </location>
</feature>
<keyword evidence="2 6" id="KW-0812">Transmembrane</keyword>
<evidence type="ECO:0000256" key="5">
    <source>
        <dbReference type="SAM" id="MobiDB-lite"/>
    </source>
</evidence>
<dbReference type="Proteomes" id="UP000447873">
    <property type="component" value="Unassembled WGS sequence"/>
</dbReference>
<gene>
    <name evidence="8" type="ORF">EG328_005567</name>
</gene>
<evidence type="ECO:0000313" key="9">
    <source>
        <dbReference type="Proteomes" id="UP000447873"/>
    </source>
</evidence>
<dbReference type="PANTHER" id="PTHR15549">
    <property type="entry name" value="PAIRED IMMUNOGLOBULIN-LIKE TYPE 2 RECEPTOR"/>
    <property type="match status" value="1"/>
</dbReference>
<evidence type="ECO:0000256" key="2">
    <source>
        <dbReference type="ARBA" id="ARBA00022692"/>
    </source>
</evidence>
<evidence type="ECO:0000256" key="7">
    <source>
        <dbReference type="SAM" id="SignalP"/>
    </source>
</evidence>
<evidence type="ECO:0000256" key="6">
    <source>
        <dbReference type="SAM" id="Phobius"/>
    </source>
</evidence>
<comment type="caution">
    <text evidence="8">The sequence shown here is derived from an EMBL/GenBank/DDBJ whole genome shotgun (WGS) entry which is preliminary data.</text>
</comment>
<protein>
    <submittedName>
        <fullName evidence="8">Uncharacterized protein</fullName>
    </submittedName>
</protein>
<dbReference type="GO" id="GO:0016020">
    <property type="term" value="C:membrane"/>
    <property type="evidence" value="ECO:0007669"/>
    <property type="project" value="UniProtKB-SubCell"/>
</dbReference>
<dbReference type="GO" id="GO:0071944">
    <property type="term" value="C:cell periphery"/>
    <property type="evidence" value="ECO:0007669"/>
    <property type="project" value="UniProtKB-ARBA"/>
</dbReference>
<sequence>MLPFTLSFLLASLAAATSDVSTFSDSACKNSYRAFSGPNGYPNGTCSRLDRSGNFSSFQVVGLDTGCMVTIYEKDTTSDVCSGFPILAELATCYNTTYVYYSIDFCTTPGSSSSVSSSSSATTSSGAVATTSSAPTSSQNTNTGAIAGGIVGGVVSVAAIVLGVFLYMRRKKRNHAIELGDHPATTGDEKRIHEMDGVNTQELPAGQGAGGEILELSATEGGRDGDHGYNAITKAHNLHQAPVELPAYEYNTDIAHGEQR</sequence>
<organism evidence="8 9">
    <name type="scientific">Venturia inaequalis</name>
    <name type="common">Apple scab fungus</name>
    <dbReference type="NCBI Taxonomy" id="5025"/>
    <lineage>
        <taxon>Eukaryota</taxon>
        <taxon>Fungi</taxon>
        <taxon>Dikarya</taxon>
        <taxon>Ascomycota</taxon>
        <taxon>Pezizomycotina</taxon>
        <taxon>Dothideomycetes</taxon>
        <taxon>Pleosporomycetidae</taxon>
        <taxon>Venturiales</taxon>
        <taxon>Venturiaceae</taxon>
        <taxon>Venturia</taxon>
    </lineage>
</organism>
<comment type="subcellular location">
    <subcellularLocation>
        <location evidence="1">Membrane</location>
        <topology evidence="1">Single-pass membrane protein</topology>
    </subcellularLocation>
</comment>
<feature type="transmembrane region" description="Helical" evidence="6">
    <location>
        <begin position="145"/>
        <end position="167"/>
    </location>
</feature>
<evidence type="ECO:0000256" key="4">
    <source>
        <dbReference type="ARBA" id="ARBA00023136"/>
    </source>
</evidence>
<dbReference type="AlphaFoldDB" id="A0A8H3ULC7"/>
<reference evidence="8 9" key="1">
    <citation type="submission" date="2018-12" db="EMBL/GenBank/DDBJ databases">
        <title>Venturia inaequalis Genome Resource.</title>
        <authorList>
            <person name="Lichtner F.J."/>
        </authorList>
    </citation>
    <scope>NUCLEOTIDE SEQUENCE [LARGE SCALE GENOMIC DNA]</scope>
    <source>
        <strain evidence="8 9">120213</strain>
    </source>
</reference>
<name>A0A8H3ULC7_VENIN</name>
<evidence type="ECO:0000256" key="3">
    <source>
        <dbReference type="ARBA" id="ARBA00022989"/>
    </source>
</evidence>
<proteinExistence type="predicted"/>
<dbReference type="InterPro" id="IPR051694">
    <property type="entry name" value="Immunoregulatory_rcpt-like"/>
</dbReference>
<evidence type="ECO:0000256" key="1">
    <source>
        <dbReference type="ARBA" id="ARBA00004167"/>
    </source>
</evidence>
<feature type="signal peptide" evidence="7">
    <location>
        <begin position="1"/>
        <end position="16"/>
    </location>
</feature>
<evidence type="ECO:0000313" key="8">
    <source>
        <dbReference type="EMBL" id="KAE9971421.1"/>
    </source>
</evidence>
<accession>A0A8H3ULC7</accession>
<feature type="compositionally biased region" description="Low complexity" evidence="5">
    <location>
        <begin position="116"/>
        <end position="138"/>
    </location>
</feature>
<dbReference type="PANTHER" id="PTHR15549:SF26">
    <property type="entry name" value="AXIAL BUDDING PATTERN PROTEIN 2-RELATED"/>
    <property type="match status" value="1"/>
</dbReference>
<keyword evidence="7" id="KW-0732">Signal</keyword>